<evidence type="ECO:0000256" key="8">
    <source>
        <dbReference type="ARBA" id="ARBA00023012"/>
    </source>
</evidence>
<dbReference type="SMART" id="SM00388">
    <property type="entry name" value="HisKA"/>
    <property type="match status" value="1"/>
</dbReference>
<evidence type="ECO:0000313" key="11">
    <source>
        <dbReference type="EMBL" id="MFD2068223.1"/>
    </source>
</evidence>
<dbReference type="Pfam" id="PF02518">
    <property type="entry name" value="HATPase_c"/>
    <property type="match status" value="2"/>
</dbReference>
<proteinExistence type="predicted"/>
<keyword evidence="3" id="KW-0597">Phosphoprotein</keyword>
<evidence type="ECO:0000256" key="4">
    <source>
        <dbReference type="ARBA" id="ARBA00022679"/>
    </source>
</evidence>
<evidence type="ECO:0000256" key="9">
    <source>
        <dbReference type="SAM" id="Coils"/>
    </source>
</evidence>
<keyword evidence="9" id="KW-0175">Coiled coil</keyword>
<dbReference type="PROSITE" id="PS50109">
    <property type="entry name" value="HIS_KIN"/>
    <property type="match status" value="1"/>
</dbReference>
<dbReference type="PANTHER" id="PTHR42878:SF7">
    <property type="entry name" value="SENSOR HISTIDINE KINASE GLRK"/>
    <property type="match status" value="1"/>
</dbReference>
<dbReference type="SUPFAM" id="SSF47384">
    <property type="entry name" value="Homodimeric domain of signal transducing histidine kinase"/>
    <property type="match status" value="1"/>
</dbReference>
<keyword evidence="5" id="KW-0547">Nucleotide-binding</keyword>
<keyword evidence="7 11" id="KW-0067">ATP-binding</keyword>
<gene>
    <name evidence="11" type="ORF">ACFSKU_15125</name>
</gene>
<name>A0ABW4WZR2_9BACT</name>
<dbReference type="CDD" id="cd00075">
    <property type="entry name" value="HATPase"/>
    <property type="match status" value="1"/>
</dbReference>
<evidence type="ECO:0000259" key="10">
    <source>
        <dbReference type="PROSITE" id="PS50109"/>
    </source>
</evidence>
<dbReference type="InterPro" id="IPR036890">
    <property type="entry name" value="HATPase_C_sf"/>
</dbReference>
<dbReference type="RefSeq" id="WP_229961619.1">
    <property type="nucleotide sequence ID" value="NZ_JAJJWI010000014.1"/>
</dbReference>
<feature type="coiled-coil region" evidence="9">
    <location>
        <begin position="161"/>
        <end position="226"/>
    </location>
</feature>
<dbReference type="InterPro" id="IPR003661">
    <property type="entry name" value="HisK_dim/P_dom"/>
</dbReference>
<accession>A0ABW4WZR2</accession>
<reference evidence="12" key="1">
    <citation type="journal article" date="2019" name="Int. J. Syst. Evol. Microbiol.">
        <title>The Global Catalogue of Microorganisms (GCM) 10K type strain sequencing project: providing services to taxonomists for standard genome sequencing and annotation.</title>
        <authorList>
            <consortium name="The Broad Institute Genomics Platform"/>
            <consortium name="The Broad Institute Genome Sequencing Center for Infectious Disease"/>
            <person name="Wu L."/>
            <person name="Ma J."/>
        </authorList>
    </citation>
    <scope>NUCLEOTIDE SEQUENCE [LARGE SCALE GENOMIC DNA]</scope>
    <source>
        <strain evidence="12">JCM 16545</strain>
    </source>
</reference>
<evidence type="ECO:0000256" key="6">
    <source>
        <dbReference type="ARBA" id="ARBA00022777"/>
    </source>
</evidence>
<evidence type="ECO:0000256" key="7">
    <source>
        <dbReference type="ARBA" id="ARBA00022840"/>
    </source>
</evidence>
<keyword evidence="4" id="KW-0808">Transferase</keyword>
<dbReference type="SUPFAM" id="SSF55874">
    <property type="entry name" value="ATPase domain of HSP90 chaperone/DNA topoisomerase II/histidine kinase"/>
    <property type="match status" value="2"/>
</dbReference>
<dbReference type="Proteomes" id="UP001597369">
    <property type="component" value="Unassembled WGS sequence"/>
</dbReference>
<dbReference type="PANTHER" id="PTHR42878">
    <property type="entry name" value="TWO-COMPONENT HISTIDINE KINASE"/>
    <property type="match status" value="1"/>
</dbReference>
<dbReference type="InterPro" id="IPR036097">
    <property type="entry name" value="HisK_dim/P_sf"/>
</dbReference>
<dbReference type="PRINTS" id="PR00344">
    <property type="entry name" value="BCTRLSENSOR"/>
</dbReference>
<feature type="domain" description="Histidine kinase" evidence="10">
    <location>
        <begin position="233"/>
        <end position="445"/>
    </location>
</feature>
<keyword evidence="6" id="KW-0418">Kinase</keyword>
<keyword evidence="8" id="KW-0902">Two-component regulatory system</keyword>
<dbReference type="Gene3D" id="3.30.565.10">
    <property type="entry name" value="Histidine kinase-like ATPase, C-terminal domain"/>
    <property type="match status" value="2"/>
</dbReference>
<dbReference type="GO" id="GO:0005524">
    <property type="term" value="F:ATP binding"/>
    <property type="evidence" value="ECO:0007669"/>
    <property type="project" value="UniProtKB-KW"/>
</dbReference>
<evidence type="ECO:0000256" key="1">
    <source>
        <dbReference type="ARBA" id="ARBA00000085"/>
    </source>
</evidence>
<comment type="catalytic activity">
    <reaction evidence="1">
        <text>ATP + protein L-histidine = ADP + protein N-phospho-L-histidine.</text>
        <dbReference type="EC" id="2.7.13.3"/>
    </reaction>
</comment>
<dbReference type="InterPro" id="IPR050351">
    <property type="entry name" value="BphY/WalK/GraS-like"/>
</dbReference>
<dbReference type="InterPro" id="IPR005467">
    <property type="entry name" value="His_kinase_dom"/>
</dbReference>
<evidence type="ECO:0000256" key="5">
    <source>
        <dbReference type="ARBA" id="ARBA00022741"/>
    </source>
</evidence>
<dbReference type="InterPro" id="IPR003594">
    <property type="entry name" value="HATPase_dom"/>
</dbReference>
<evidence type="ECO:0000256" key="3">
    <source>
        <dbReference type="ARBA" id="ARBA00022553"/>
    </source>
</evidence>
<keyword evidence="12" id="KW-1185">Reference proteome</keyword>
<sequence>MQRTILKISINNELDVVLAYKRAMQLAERLSIAVGNQTKFATAVSEICRNVIEHVGNGNIQFNIVEDNGIKYLEALISDRGRGIGNIDYILSRPHYNTGGKGSGIINSKKLVDSFNIESEYEKGTRVTLRRKIPATAPILSKPILDEWIREFEQEADISPYAEIKKQNMKLLDLLEELRLRNLEADQQLQEIRRLNMQLQQSNHEISDLLEEREKKNNQLQKINTDLDAFAHTVSHDLRAPLQNINGITTVLEACLEANDLAEANNVFPLLRQQTYKMERLITGILAYSLAGHHNNIPKHVVDVQVLLHQVITSLSIPASFTIKLQPELPTLYTQEVYLYQVFSNIIGNAIKYHDQPEQAIIEIKCTLKTSWLEFSVQDNGPGVSKELQQQIFDMYEMGDIISRPDSSGLGLSIIKKIVMEKGGKVWVNSEGRGSKFNFTWPAAELIAEQQP</sequence>
<dbReference type="Gene3D" id="1.10.287.130">
    <property type="match status" value="1"/>
</dbReference>
<comment type="caution">
    <text evidence="11">The sequence shown here is derived from an EMBL/GenBank/DDBJ whole genome shotgun (WGS) entry which is preliminary data.</text>
</comment>
<dbReference type="SMART" id="SM00387">
    <property type="entry name" value="HATPase_c"/>
    <property type="match status" value="2"/>
</dbReference>
<dbReference type="EC" id="2.7.13.3" evidence="2"/>
<dbReference type="InterPro" id="IPR004358">
    <property type="entry name" value="Sig_transdc_His_kin-like_C"/>
</dbReference>
<dbReference type="EMBL" id="JBHUHV010000052">
    <property type="protein sequence ID" value="MFD2068223.1"/>
    <property type="molecule type" value="Genomic_DNA"/>
</dbReference>
<dbReference type="CDD" id="cd00082">
    <property type="entry name" value="HisKA"/>
    <property type="match status" value="1"/>
</dbReference>
<protein>
    <recommendedName>
        <fullName evidence="2">histidine kinase</fullName>
        <ecNumber evidence="2">2.7.13.3</ecNumber>
    </recommendedName>
</protein>
<organism evidence="11 12">
    <name type="scientific">Pontibacter silvestris</name>
    <dbReference type="NCBI Taxonomy" id="2305183"/>
    <lineage>
        <taxon>Bacteria</taxon>
        <taxon>Pseudomonadati</taxon>
        <taxon>Bacteroidota</taxon>
        <taxon>Cytophagia</taxon>
        <taxon>Cytophagales</taxon>
        <taxon>Hymenobacteraceae</taxon>
        <taxon>Pontibacter</taxon>
    </lineage>
</organism>
<evidence type="ECO:0000313" key="12">
    <source>
        <dbReference type="Proteomes" id="UP001597369"/>
    </source>
</evidence>
<evidence type="ECO:0000256" key="2">
    <source>
        <dbReference type="ARBA" id="ARBA00012438"/>
    </source>
</evidence>